<evidence type="ECO:0000313" key="2">
    <source>
        <dbReference type="EMBL" id="UYV77227.1"/>
    </source>
</evidence>
<organism evidence="2 3">
    <name type="scientific">Cordylochernes scorpioides</name>
    <dbReference type="NCBI Taxonomy" id="51811"/>
    <lineage>
        <taxon>Eukaryota</taxon>
        <taxon>Metazoa</taxon>
        <taxon>Ecdysozoa</taxon>
        <taxon>Arthropoda</taxon>
        <taxon>Chelicerata</taxon>
        <taxon>Arachnida</taxon>
        <taxon>Pseudoscorpiones</taxon>
        <taxon>Cheliferoidea</taxon>
        <taxon>Chernetidae</taxon>
        <taxon>Cordylochernes</taxon>
    </lineage>
</organism>
<accession>A0ABY6L9U3</accession>
<protein>
    <submittedName>
        <fullName evidence="2">Uncharacterized protein</fullName>
    </submittedName>
</protein>
<proteinExistence type="predicted"/>
<evidence type="ECO:0000313" key="3">
    <source>
        <dbReference type="Proteomes" id="UP001235939"/>
    </source>
</evidence>
<dbReference type="Proteomes" id="UP001235939">
    <property type="component" value="Chromosome 15"/>
</dbReference>
<keyword evidence="3" id="KW-1185">Reference proteome</keyword>
<feature type="compositionally biased region" description="Basic and acidic residues" evidence="1">
    <location>
        <begin position="31"/>
        <end position="41"/>
    </location>
</feature>
<gene>
    <name evidence="2" type="ORF">LAZ67_15000176</name>
</gene>
<feature type="region of interest" description="Disordered" evidence="1">
    <location>
        <begin position="1"/>
        <end position="45"/>
    </location>
</feature>
<reference evidence="2 3" key="1">
    <citation type="submission" date="2022-01" db="EMBL/GenBank/DDBJ databases">
        <title>A chromosomal length assembly of Cordylochernes scorpioides.</title>
        <authorList>
            <person name="Zeh D."/>
            <person name="Zeh J."/>
        </authorList>
    </citation>
    <scope>NUCLEOTIDE SEQUENCE [LARGE SCALE GENOMIC DNA]</scope>
    <source>
        <strain evidence="2">IN4F17</strain>
        <tissue evidence="2">Whole Body</tissue>
    </source>
</reference>
<sequence length="96" mass="11139">MISRRRAGERSANASGLDLSLRRRHTRTRRLSLEKQERDSSENTTLCHSVIHVDLAQHHSKYWPSKEMAASDMRNRRHVQPLLTWSTNAVHPVSLD</sequence>
<dbReference type="EMBL" id="CP092877">
    <property type="protein sequence ID" value="UYV77227.1"/>
    <property type="molecule type" value="Genomic_DNA"/>
</dbReference>
<evidence type="ECO:0000256" key="1">
    <source>
        <dbReference type="SAM" id="MobiDB-lite"/>
    </source>
</evidence>
<name>A0ABY6L9U3_9ARAC</name>